<evidence type="ECO:0000313" key="4">
    <source>
        <dbReference type="Proteomes" id="UP000363590"/>
    </source>
</evidence>
<dbReference type="CDD" id="cd01029">
    <property type="entry name" value="TOPRIM_primases"/>
    <property type="match status" value="1"/>
</dbReference>
<dbReference type="Proteomes" id="UP000363590">
    <property type="component" value="Chromosome"/>
</dbReference>
<keyword evidence="1" id="KW-0175">Coiled coil</keyword>
<dbReference type="AlphaFoldDB" id="A0A5P9XSY2"/>
<name>A0A5P9XSY2_ACITH</name>
<dbReference type="InterPro" id="IPR034154">
    <property type="entry name" value="TOPRIM_DnaG/twinkle"/>
</dbReference>
<reference evidence="3 4" key="1">
    <citation type="submission" date="2019-10" db="EMBL/GenBank/DDBJ databases">
        <authorList>
            <person name="Wang R."/>
        </authorList>
    </citation>
    <scope>NUCLEOTIDE SEQUENCE [LARGE SCALE GENOMIC DNA]</scope>
    <source>
        <strain evidence="3 4">ATCC 19377</strain>
    </source>
</reference>
<dbReference type="KEGG" id="atx:GCD22_03061"/>
<sequence>MKSQSALTNKEREMLQHRIERERAERQADLEAQHKEAAKRALWIWNHASSAKADHEYLRRKQIHPGIARQRDDLLLLPITGFDGDLRGIQTIAEDGSKRFTRGMAKMDAFIRVDAMPAQDRQMIVCEGWATASSVAELSPGACVIAALDAGNLMHVGTEARKRFPRIDLVIAADADPVGMEKAKAAAIAANGKWIWPKFPKDAPAGLSDFNDWIVWRRSQRRDGSNAG</sequence>
<accession>A0A5P9XSY2</accession>
<protein>
    <recommendedName>
        <fullName evidence="2">Toprim domain-containing protein</fullName>
    </recommendedName>
</protein>
<dbReference type="Pfam" id="PF13362">
    <property type="entry name" value="Toprim_3"/>
    <property type="match status" value="1"/>
</dbReference>
<proteinExistence type="predicted"/>
<feature type="coiled-coil region" evidence="1">
    <location>
        <begin position="7"/>
        <end position="41"/>
    </location>
</feature>
<evidence type="ECO:0000259" key="2">
    <source>
        <dbReference type="Pfam" id="PF13362"/>
    </source>
</evidence>
<dbReference type="EMBL" id="CP045571">
    <property type="protein sequence ID" value="QFX97175.1"/>
    <property type="molecule type" value="Genomic_DNA"/>
</dbReference>
<evidence type="ECO:0000313" key="3">
    <source>
        <dbReference type="EMBL" id="QFX97175.1"/>
    </source>
</evidence>
<dbReference type="InterPro" id="IPR006171">
    <property type="entry name" value="TOPRIM_dom"/>
</dbReference>
<evidence type="ECO:0000256" key="1">
    <source>
        <dbReference type="SAM" id="Coils"/>
    </source>
</evidence>
<gene>
    <name evidence="3" type="ORF">GCD22_03061</name>
</gene>
<organism evidence="3 4">
    <name type="scientific">Acidithiobacillus thiooxidans ATCC 19377</name>
    <dbReference type="NCBI Taxonomy" id="637390"/>
    <lineage>
        <taxon>Bacteria</taxon>
        <taxon>Pseudomonadati</taxon>
        <taxon>Pseudomonadota</taxon>
        <taxon>Acidithiobacillia</taxon>
        <taxon>Acidithiobacillales</taxon>
        <taxon>Acidithiobacillaceae</taxon>
        <taxon>Acidithiobacillus</taxon>
    </lineage>
</organism>
<feature type="domain" description="Toprim" evidence="2">
    <location>
        <begin position="123"/>
        <end position="214"/>
    </location>
</feature>